<keyword evidence="3 7" id="KW-0812">Transmembrane</keyword>
<dbReference type="GO" id="GO:0042910">
    <property type="term" value="F:xenobiotic transmembrane transporter activity"/>
    <property type="evidence" value="ECO:0007669"/>
    <property type="project" value="InterPro"/>
</dbReference>
<dbReference type="CDD" id="cd13132">
    <property type="entry name" value="MATE_eukaryotic"/>
    <property type="match status" value="1"/>
</dbReference>
<evidence type="ECO:0000256" key="7">
    <source>
        <dbReference type="SAM" id="Phobius"/>
    </source>
</evidence>
<feature type="transmembrane region" description="Helical" evidence="7">
    <location>
        <begin position="619"/>
        <end position="639"/>
    </location>
</feature>
<feature type="compositionally biased region" description="Acidic residues" evidence="6">
    <location>
        <begin position="55"/>
        <end position="76"/>
    </location>
</feature>
<keyword evidence="9" id="KW-1185">Reference proteome</keyword>
<feature type="transmembrane region" description="Helical" evidence="7">
    <location>
        <begin position="518"/>
        <end position="539"/>
    </location>
</feature>
<dbReference type="GO" id="GO:1990961">
    <property type="term" value="P:xenobiotic detoxification by transmembrane export across the plasma membrane"/>
    <property type="evidence" value="ECO:0007669"/>
    <property type="project" value="InterPro"/>
</dbReference>
<feature type="region of interest" description="Disordered" evidence="6">
    <location>
        <begin position="1"/>
        <end position="37"/>
    </location>
</feature>
<evidence type="ECO:0000256" key="6">
    <source>
        <dbReference type="SAM" id="MobiDB-lite"/>
    </source>
</evidence>
<dbReference type="GO" id="GO:0016020">
    <property type="term" value="C:membrane"/>
    <property type="evidence" value="ECO:0007669"/>
    <property type="project" value="UniProtKB-SubCell"/>
</dbReference>
<dbReference type="AlphaFoldDB" id="A0AAJ0GVY8"/>
<reference evidence="8" key="2">
    <citation type="submission" date="2023-06" db="EMBL/GenBank/DDBJ databases">
        <authorList>
            <consortium name="Lawrence Berkeley National Laboratory"/>
            <person name="Mondo S.J."/>
            <person name="Hensen N."/>
            <person name="Bonometti L."/>
            <person name="Westerberg I."/>
            <person name="Brannstrom I.O."/>
            <person name="Guillou S."/>
            <person name="Cros-Aarteil S."/>
            <person name="Calhoun S."/>
            <person name="Haridas S."/>
            <person name="Kuo A."/>
            <person name="Pangilinan J."/>
            <person name="Riley R."/>
            <person name="Labutti K."/>
            <person name="Andreopoulos B."/>
            <person name="Lipzen A."/>
            <person name="Chen C."/>
            <person name="Yanf M."/>
            <person name="Daum C."/>
            <person name="Ng V."/>
            <person name="Clum A."/>
            <person name="Steindorff A."/>
            <person name="Ohm R."/>
            <person name="Martin F."/>
            <person name="Silar P."/>
            <person name="Natvig D."/>
            <person name="Lalanne C."/>
            <person name="Gautier V."/>
            <person name="Ament-Velasquez S.L."/>
            <person name="Kruys A."/>
            <person name="Hutchinson M.I."/>
            <person name="Powell A.J."/>
            <person name="Barry K."/>
            <person name="Miller A.N."/>
            <person name="Grigoriev I.V."/>
            <person name="Debuchy R."/>
            <person name="Gladieux P."/>
            <person name="Thoren M.H."/>
            <person name="Johannesson H."/>
        </authorList>
    </citation>
    <scope>NUCLEOTIDE SEQUENCE</scope>
    <source>
        <strain evidence="8">CBS 333.67</strain>
    </source>
</reference>
<organism evidence="8 9">
    <name type="scientific">Chaetomium strumarium</name>
    <dbReference type="NCBI Taxonomy" id="1170767"/>
    <lineage>
        <taxon>Eukaryota</taxon>
        <taxon>Fungi</taxon>
        <taxon>Dikarya</taxon>
        <taxon>Ascomycota</taxon>
        <taxon>Pezizomycotina</taxon>
        <taxon>Sordariomycetes</taxon>
        <taxon>Sordariomycetidae</taxon>
        <taxon>Sordariales</taxon>
        <taxon>Chaetomiaceae</taxon>
        <taxon>Chaetomium</taxon>
    </lineage>
</organism>
<dbReference type="Proteomes" id="UP001273166">
    <property type="component" value="Unassembled WGS sequence"/>
</dbReference>
<feature type="compositionally biased region" description="Basic and acidic residues" evidence="6">
    <location>
        <begin position="113"/>
        <end position="131"/>
    </location>
</feature>
<reference evidence="8" key="1">
    <citation type="journal article" date="2023" name="Mol. Phylogenet. Evol.">
        <title>Genome-scale phylogeny and comparative genomics of the fungal order Sordariales.</title>
        <authorList>
            <person name="Hensen N."/>
            <person name="Bonometti L."/>
            <person name="Westerberg I."/>
            <person name="Brannstrom I.O."/>
            <person name="Guillou S."/>
            <person name="Cros-Aarteil S."/>
            <person name="Calhoun S."/>
            <person name="Haridas S."/>
            <person name="Kuo A."/>
            <person name="Mondo S."/>
            <person name="Pangilinan J."/>
            <person name="Riley R."/>
            <person name="LaButti K."/>
            <person name="Andreopoulos B."/>
            <person name="Lipzen A."/>
            <person name="Chen C."/>
            <person name="Yan M."/>
            <person name="Daum C."/>
            <person name="Ng V."/>
            <person name="Clum A."/>
            <person name="Steindorff A."/>
            <person name="Ohm R.A."/>
            <person name="Martin F."/>
            <person name="Silar P."/>
            <person name="Natvig D.O."/>
            <person name="Lalanne C."/>
            <person name="Gautier V."/>
            <person name="Ament-Velasquez S.L."/>
            <person name="Kruys A."/>
            <person name="Hutchinson M.I."/>
            <person name="Powell A.J."/>
            <person name="Barry K."/>
            <person name="Miller A.N."/>
            <person name="Grigoriev I.V."/>
            <person name="Debuchy R."/>
            <person name="Gladieux P."/>
            <person name="Hiltunen Thoren M."/>
            <person name="Johannesson H."/>
        </authorList>
    </citation>
    <scope>NUCLEOTIDE SEQUENCE</scope>
    <source>
        <strain evidence="8">CBS 333.67</strain>
    </source>
</reference>
<dbReference type="InterPro" id="IPR002528">
    <property type="entry name" value="MATE_fam"/>
</dbReference>
<feature type="transmembrane region" description="Helical" evidence="7">
    <location>
        <begin position="333"/>
        <end position="354"/>
    </location>
</feature>
<feature type="transmembrane region" description="Helical" evidence="7">
    <location>
        <begin position="394"/>
        <end position="419"/>
    </location>
</feature>
<dbReference type="NCBIfam" id="TIGR00797">
    <property type="entry name" value="matE"/>
    <property type="match status" value="1"/>
</dbReference>
<proteinExistence type="inferred from homology"/>
<evidence type="ECO:0000256" key="1">
    <source>
        <dbReference type="ARBA" id="ARBA00004141"/>
    </source>
</evidence>
<feature type="transmembrane region" description="Helical" evidence="7">
    <location>
        <begin position="592"/>
        <end position="613"/>
    </location>
</feature>
<keyword evidence="4 7" id="KW-1133">Transmembrane helix</keyword>
<comment type="subcellular location">
    <subcellularLocation>
        <location evidence="1">Membrane</location>
        <topology evidence="1">Multi-pass membrane protein</topology>
    </subcellularLocation>
</comment>
<feature type="transmembrane region" description="Helical" evidence="7">
    <location>
        <begin position="366"/>
        <end position="388"/>
    </location>
</feature>
<evidence type="ECO:0000256" key="3">
    <source>
        <dbReference type="ARBA" id="ARBA00022692"/>
    </source>
</evidence>
<name>A0AAJ0GVY8_9PEZI</name>
<dbReference type="EMBL" id="JAUDZG010000003">
    <property type="protein sequence ID" value="KAK3307000.1"/>
    <property type="molecule type" value="Genomic_DNA"/>
</dbReference>
<accession>A0AAJ0GVY8</accession>
<sequence>MASSPGGQPIPPRNNSGGTSNGRHHNDMHSAFASSFRSASPLAQEVLARDLAQCSDEDDQDAIDTEAVDEDEDEDLAATHGPTLYRRPSGIAFGTTRPALAGPGGLEEQPLTRSERTRSRDAERSLLRDNHILPPKHPVHAPQKGITGRASALYKRLFSTKVPLPSGDEEAQPPRIVVVPDERAPLLAHRRSSAGQSLNEQWEAAVAAGQIKTTWQREAKTIAVYSRSLIVTFLLQYSLNVASIFAVGRLGRLELGAVSLATMTANITCYAPIQGLATSLDTLCAQAFGSGHKHLVGLQLQRMTYFLLLLLIPVAVVWLNAEPILAMMIEKDSAALAATYLRITLFGAPAYAAFEGGKRFVQAQGLFHATTYVLLIAAPANILMNWLFVWKFGWGYIGAPLAVAITQNMLPLLLFLYVWQIDGSQAWGGFRKAALKNWGPMIRLALPGMVMVVAEWFAFEILTLASGRMGVAILAAQSVLVTVTSTTFQIPFPLSIAGSTRVANLIGAKLVDAAKTSARVTVVGGFLVGLFNVTLLAVFRYHIPLLFTQDREVIELVAHTLPVCAVMQLFDGMAAVSHGLLRGVGRQEFGGYANLVCYYLVALPISFGFGFGLDWKLPGLWFGVTVGLLLVSLAEYLFILRVDWHQAAKEAEHRNATG</sequence>
<dbReference type="PANTHER" id="PTHR11206">
    <property type="entry name" value="MULTIDRUG RESISTANCE PROTEIN"/>
    <property type="match status" value="1"/>
</dbReference>
<evidence type="ECO:0000313" key="8">
    <source>
        <dbReference type="EMBL" id="KAK3307000.1"/>
    </source>
</evidence>
<dbReference type="RefSeq" id="XP_062722780.1">
    <property type="nucleotide sequence ID" value="XM_062866219.1"/>
</dbReference>
<feature type="transmembrane region" description="Helical" evidence="7">
    <location>
        <begin position="471"/>
        <end position="497"/>
    </location>
</feature>
<dbReference type="GeneID" id="87885048"/>
<evidence type="ECO:0000256" key="4">
    <source>
        <dbReference type="ARBA" id="ARBA00022989"/>
    </source>
</evidence>
<feature type="transmembrane region" description="Helical" evidence="7">
    <location>
        <begin position="440"/>
        <end position="459"/>
    </location>
</feature>
<dbReference type="Pfam" id="PF01554">
    <property type="entry name" value="MatE"/>
    <property type="match status" value="2"/>
</dbReference>
<evidence type="ECO:0000256" key="2">
    <source>
        <dbReference type="ARBA" id="ARBA00010199"/>
    </source>
</evidence>
<dbReference type="GO" id="GO:0015297">
    <property type="term" value="F:antiporter activity"/>
    <property type="evidence" value="ECO:0007669"/>
    <property type="project" value="InterPro"/>
</dbReference>
<dbReference type="InterPro" id="IPR045069">
    <property type="entry name" value="MATE_euk"/>
</dbReference>
<feature type="region of interest" description="Disordered" evidence="6">
    <location>
        <begin position="50"/>
        <end position="145"/>
    </location>
</feature>
<gene>
    <name evidence="8" type="ORF">B0T15DRAFT_484239</name>
</gene>
<keyword evidence="5 7" id="KW-0472">Membrane</keyword>
<feature type="transmembrane region" description="Helical" evidence="7">
    <location>
        <begin position="303"/>
        <end position="321"/>
    </location>
</feature>
<evidence type="ECO:0000256" key="5">
    <source>
        <dbReference type="ARBA" id="ARBA00023136"/>
    </source>
</evidence>
<comment type="similarity">
    <text evidence="2">Belongs to the multi antimicrobial extrusion (MATE) (TC 2.A.66.1) family.</text>
</comment>
<comment type="caution">
    <text evidence="8">The sequence shown here is derived from an EMBL/GenBank/DDBJ whole genome shotgun (WGS) entry which is preliminary data.</text>
</comment>
<protein>
    <submittedName>
        <fullName evidence="8">Mate-domain-containing protein</fullName>
    </submittedName>
</protein>
<evidence type="ECO:0000313" key="9">
    <source>
        <dbReference type="Proteomes" id="UP001273166"/>
    </source>
</evidence>